<feature type="signal peptide" evidence="1">
    <location>
        <begin position="1"/>
        <end position="27"/>
    </location>
</feature>
<dbReference type="PANTHER" id="PTHR35841">
    <property type="entry name" value="PHOSPHONATES-BINDING PERIPLASMIC PROTEIN"/>
    <property type="match status" value="1"/>
</dbReference>
<dbReference type="SUPFAM" id="SSF53850">
    <property type="entry name" value="Periplasmic binding protein-like II"/>
    <property type="match status" value="1"/>
</dbReference>
<keyword evidence="3" id="KW-1185">Reference proteome</keyword>
<sequence length="280" mass="30946">MLRIHRKLFRSLVGLLAAWFSSGTAVHADTFSFSVVPQFPVVEVFRSWRPLLEALEVETGHKFELKTSESIPKFEASFLAAEPDFVYLNPYHTVMAHRSGGYIPLVRSSEPLSGILVVRKDSSLRELAELKGSTIAYPAPNAFGASLYMRALLGERFKLATEPVYVQTHVNAYRAVIRGDNPAAGGIRSTLDREPAEVRDKLRVLYETPSTASHPVAVHPRVNASVRTTVRNALLKIAKTEAGSKLMEGVSLDALVAADYAKDYAPLEALRLDRFVVQPK</sequence>
<evidence type="ECO:0000256" key="1">
    <source>
        <dbReference type="SAM" id="SignalP"/>
    </source>
</evidence>
<dbReference type="Gene3D" id="3.40.190.10">
    <property type="entry name" value="Periplasmic binding protein-like II"/>
    <property type="match status" value="2"/>
</dbReference>
<reference evidence="2 3" key="1">
    <citation type="submission" date="2023-08" db="EMBL/GenBank/DDBJ databases">
        <title>Rhodoferax potami sp. nov. and Rhodoferax mekongensis sp. nov., isolated from the Mekong River in Thailand.</title>
        <authorList>
            <person name="Kitikhun S."/>
            <person name="Charoenyingcharoen P."/>
            <person name="Siriarchawattana P."/>
            <person name="Likhitrattanapisal S."/>
            <person name="Nilsakha T."/>
            <person name="Chanpet A."/>
            <person name="Rattanawaree P."/>
            <person name="Ingsriswang S."/>
        </authorList>
    </citation>
    <scope>NUCLEOTIDE SEQUENCE [LARGE SCALE GENOMIC DNA]</scope>
    <source>
        <strain evidence="2 3">TBRC 17307</strain>
    </source>
</reference>
<evidence type="ECO:0000313" key="2">
    <source>
        <dbReference type="EMBL" id="WNO05328.1"/>
    </source>
</evidence>
<gene>
    <name evidence="2" type="ORF">RAN89_02565</name>
</gene>
<keyword evidence="1" id="KW-0732">Signal</keyword>
<protein>
    <submittedName>
        <fullName evidence="2">Phosphate/phosphite/phosphonate ABC transporter substrate-binding protein</fullName>
    </submittedName>
</protein>
<evidence type="ECO:0000313" key="3">
    <source>
        <dbReference type="Proteomes" id="UP001302257"/>
    </source>
</evidence>
<accession>A0ABZ0B1K1</accession>
<dbReference type="RefSeq" id="WP_313868107.1">
    <property type="nucleotide sequence ID" value="NZ_CP132507.1"/>
</dbReference>
<dbReference type="Pfam" id="PF12974">
    <property type="entry name" value="Phosphonate-bd"/>
    <property type="match status" value="1"/>
</dbReference>
<name>A0ABZ0B1K1_9BURK</name>
<organism evidence="2 3">
    <name type="scientific">Rhodoferax mekongensis</name>
    <dbReference type="NCBI Taxonomy" id="3068341"/>
    <lineage>
        <taxon>Bacteria</taxon>
        <taxon>Pseudomonadati</taxon>
        <taxon>Pseudomonadota</taxon>
        <taxon>Betaproteobacteria</taxon>
        <taxon>Burkholderiales</taxon>
        <taxon>Comamonadaceae</taxon>
        <taxon>Rhodoferax</taxon>
    </lineage>
</organism>
<dbReference type="Proteomes" id="UP001302257">
    <property type="component" value="Chromosome"/>
</dbReference>
<feature type="chain" id="PRO_5046959921" evidence="1">
    <location>
        <begin position="28"/>
        <end position="280"/>
    </location>
</feature>
<dbReference type="PANTHER" id="PTHR35841:SF1">
    <property type="entry name" value="PHOSPHONATES-BINDING PERIPLASMIC PROTEIN"/>
    <property type="match status" value="1"/>
</dbReference>
<proteinExistence type="predicted"/>
<dbReference type="EMBL" id="CP132507">
    <property type="protein sequence ID" value="WNO05328.1"/>
    <property type="molecule type" value="Genomic_DNA"/>
</dbReference>